<dbReference type="OMA" id="RYADICF"/>
<evidence type="ECO:0000256" key="1">
    <source>
        <dbReference type="SAM" id="MobiDB-lite"/>
    </source>
</evidence>
<feature type="transmembrane region" description="Helical" evidence="2">
    <location>
        <begin position="58"/>
        <end position="80"/>
    </location>
</feature>
<dbReference type="OrthoDB" id="2756678at2759"/>
<keyword evidence="2" id="KW-0812">Transmembrane</keyword>
<feature type="transmembrane region" description="Helical" evidence="2">
    <location>
        <begin position="133"/>
        <end position="152"/>
    </location>
</feature>
<evidence type="ECO:0000313" key="4">
    <source>
        <dbReference type="EMBL" id="OBZ75394.1"/>
    </source>
</evidence>
<dbReference type="AlphaFoldDB" id="A0A1C7MK39"/>
<gene>
    <name evidence="4" type="ORF">A0H81_04370</name>
</gene>
<keyword evidence="2" id="KW-0472">Membrane</keyword>
<keyword evidence="5" id="KW-1185">Reference proteome</keyword>
<reference evidence="4 5" key="1">
    <citation type="submission" date="2016-03" db="EMBL/GenBank/DDBJ databases">
        <title>Whole genome sequencing of Grifola frondosa 9006-11.</title>
        <authorList>
            <person name="Min B."/>
            <person name="Park H."/>
            <person name="Kim J.-G."/>
            <person name="Cho H."/>
            <person name="Oh Y.-L."/>
            <person name="Kong W.-S."/>
            <person name="Choi I.-G."/>
        </authorList>
    </citation>
    <scope>NUCLEOTIDE SEQUENCE [LARGE SCALE GENOMIC DNA]</scope>
    <source>
        <strain evidence="4 5">9006-11</strain>
    </source>
</reference>
<name>A0A1C7MK39_GRIFR</name>
<sequence length="311" mass="34230">MSSGSANADEEAAIIQLIQSALIENYCLAAAAALLVFDYMVTFDREVYLIWKRKTTGATILFMLNRYIIILAFIVAVVETVRLTDKSGLLKFFLQSCHDIFWFVQVFDLLPYIVWAAFSSLRAYALSDYNRPLAATILVFGLAPVGVNLYSYTQDSPVNLFYPVGCIAFDDIPVATSTGILIIFNALHMYFAISQNASYVIEFEEPMTAILVSRFLLNLREVDRAMADDIDPESPSFSVTLRFASSFVNPLGAPLDHGFSFPEANIGAAACEDNNDIDPEGDMEGGDAGPSADPSRGQLNTIPIWSVVHLL</sequence>
<evidence type="ECO:0000313" key="5">
    <source>
        <dbReference type="Proteomes" id="UP000092993"/>
    </source>
</evidence>
<evidence type="ECO:0000259" key="3">
    <source>
        <dbReference type="Pfam" id="PF20151"/>
    </source>
</evidence>
<feature type="transmembrane region" description="Helical" evidence="2">
    <location>
        <begin position="100"/>
        <end position="121"/>
    </location>
</feature>
<feature type="transmembrane region" description="Helical" evidence="2">
    <location>
        <begin position="12"/>
        <end position="37"/>
    </location>
</feature>
<dbReference type="Proteomes" id="UP000092993">
    <property type="component" value="Unassembled WGS sequence"/>
</dbReference>
<proteinExistence type="predicted"/>
<dbReference type="Pfam" id="PF20151">
    <property type="entry name" value="DUF6533"/>
    <property type="match status" value="1"/>
</dbReference>
<comment type="caution">
    <text evidence="4">The sequence shown here is derived from an EMBL/GenBank/DDBJ whole genome shotgun (WGS) entry which is preliminary data.</text>
</comment>
<organism evidence="4 5">
    <name type="scientific">Grifola frondosa</name>
    <name type="common">Maitake</name>
    <name type="synonym">Polyporus frondosus</name>
    <dbReference type="NCBI Taxonomy" id="5627"/>
    <lineage>
        <taxon>Eukaryota</taxon>
        <taxon>Fungi</taxon>
        <taxon>Dikarya</taxon>
        <taxon>Basidiomycota</taxon>
        <taxon>Agaricomycotina</taxon>
        <taxon>Agaricomycetes</taxon>
        <taxon>Polyporales</taxon>
        <taxon>Grifolaceae</taxon>
        <taxon>Grifola</taxon>
    </lineage>
</organism>
<feature type="domain" description="DUF6533" evidence="3">
    <location>
        <begin position="26"/>
        <end position="71"/>
    </location>
</feature>
<feature type="compositionally biased region" description="Acidic residues" evidence="1">
    <location>
        <begin position="273"/>
        <end position="285"/>
    </location>
</feature>
<evidence type="ECO:0000256" key="2">
    <source>
        <dbReference type="SAM" id="Phobius"/>
    </source>
</evidence>
<accession>A0A1C7MK39</accession>
<dbReference type="InterPro" id="IPR045340">
    <property type="entry name" value="DUF6533"/>
</dbReference>
<feature type="region of interest" description="Disordered" evidence="1">
    <location>
        <begin position="271"/>
        <end position="297"/>
    </location>
</feature>
<feature type="transmembrane region" description="Helical" evidence="2">
    <location>
        <begin position="172"/>
        <end position="193"/>
    </location>
</feature>
<protein>
    <recommendedName>
        <fullName evidence="3">DUF6533 domain-containing protein</fullName>
    </recommendedName>
</protein>
<dbReference type="EMBL" id="LUGG01000004">
    <property type="protein sequence ID" value="OBZ75394.1"/>
    <property type="molecule type" value="Genomic_DNA"/>
</dbReference>
<keyword evidence="2" id="KW-1133">Transmembrane helix</keyword>